<name>A0A8J3IL55_9CHLR</name>
<dbReference type="Pfam" id="PF13196">
    <property type="entry name" value="DUF4012"/>
    <property type="match status" value="1"/>
</dbReference>
<feature type="transmembrane region" description="Helical" evidence="1">
    <location>
        <begin position="224"/>
        <end position="251"/>
    </location>
</feature>
<keyword evidence="1" id="KW-1133">Transmembrane helix</keyword>
<evidence type="ECO:0000313" key="3">
    <source>
        <dbReference type="Proteomes" id="UP000597444"/>
    </source>
</evidence>
<proteinExistence type="predicted"/>
<protein>
    <recommendedName>
        <fullName evidence="4">DUF4012 domain-containing protein</fullName>
    </recommendedName>
</protein>
<dbReference type="Proteomes" id="UP000597444">
    <property type="component" value="Unassembled WGS sequence"/>
</dbReference>
<evidence type="ECO:0000313" key="2">
    <source>
        <dbReference type="EMBL" id="GHO94460.1"/>
    </source>
</evidence>
<dbReference type="InterPro" id="IPR025101">
    <property type="entry name" value="DUF4012"/>
</dbReference>
<accession>A0A8J3IL55</accession>
<dbReference type="AlphaFoldDB" id="A0A8J3IL55"/>
<keyword evidence="1" id="KW-0472">Membrane</keyword>
<reference evidence="2" key="1">
    <citation type="submission" date="2020-10" db="EMBL/GenBank/DDBJ databases">
        <title>Taxonomic study of unclassified bacteria belonging to the class Ktedonobacteria.</title>
        <authorList>
            <person name="Yabe S."/>
            <person name="Wang C.M."/>
            <person name="Zheng Y."/>
            <person name="Sakai Y."/>
            <person name="Cavaletti L."/>
            <person name="Monciardini P."/>
            <person name="Donadio S."/>
        </authorList>
    </citation>
    <scope>NUCLEOTIDE SEQUENCE</scope>
    <source>
        <strain evidence="2">ID150040</strain>
    </source>
</reference>
<comment type="caution">
    <text evidence="2">The sequence shown here is derived from an EMBL/GenBank/DDBJ whole genome shotgun (WGS) entry which is preliminary data.</text>
</comment>
<organism evidence="2 3">
    <name type="scientific">Reticulibacter mediterranei</name>
    <dbReference type="NCBI Taxonomy" id="2778369"/>
    <lineage>
        <taxon>Bacteria</taxon>
        <taxon>Bacillati</taxon>
        <taxon>Chloroflexota</taxon>
        <taxon>Ktedonobacteria</taxon>
        <taxon>Ktedonobacterales</taxon>
        <taxon>Reticulibacteraceae</taxon>
        <taxon>Reticulibacter</taxon>
    </lineage>
</organism>
<keyword evidence="1" id="KW-0812">Transmembrane</keyword>
<gene>
    <name evidence="2" type="ORF">KSF_045080</name>
</gene>
<evidence type="ECO:0000256" key="1">
    <source>
        <dbReference type="SAM" id="Phobius"/>
    </source>
</evidence>
<sequence>MSGLNSRNRRRYRKRRAAVISYFTTAVPVDKLAAYHHIPVSQLLQFIQHCLMMHEDGSVWGFRALIPGMRVIDGATSERDEAVEDPIRAIESELLEDAGTTFPEQQEIDDYNSIEVAIDTVDEQQGDIYTPIPEIPDELDEINTPLIVIDEPVEVDAERTLYDGTDALQLDKEQPIEFRESIVEAGTNKHRGRQRRFFTSRRMIHMRRQRAARQQQHRNQRIRLLNIVSGVILMMMLLGTLLPLGLGLMAYNVYNDVNGIARSGMNHLLAVKTLLPSSTSDPLAALDSTKLRQAQKEFQAAESDFVQLEQLVNRSDLQMLVDQVGPSYSSKLLMARHLVRVALDVSRMGQELSGVGITASGILHSSPLASDTKNVKPLISVTDVSAAQGALIHALSYIDDISTEMRQVDLRELPISAKQKTQLTDMLALLPRVRGSLLEAQGLVGTVAWLLGVGQTRRFLVQTMDRAELRPGGGFTGQYGILQLQDGRMAPFSLRDVALLDYAGNGMELGRAAPPEYSQWMNFGNWGLRDSNLSGDYPTTARMSMSVFEEEGGGPVDGDISFTPTFISHILDVTGPIYVADYKETITSQNLEERLHYYQQDYNAIAVQQQKTNDTSHSVRKTFTTLVGKLLLDRVRHLPTSKLVAILKNAVKDIQSRDLEIYFANPVAEQWLIDHGYSGGMDSFQKNDGFMVVQANISISKASQYVHTTEQDHIVLDAGGGATHNLTITLNYQQTGPVYGFDTYADYMRIYTAQAAQLLGGHGFDSGQCYNNGNKGCCAASAAKPSSKGDKTPATNDTGCGQYKHAFPDDARYCPDGNYDLGMRGSINKPWPIDKLSGPTALASDLPGRSMWGGLTVTPKNCISTITLSWYVPHAVRFVGKHATYSLLVQKQGGYVPLAQVIIDASAIKGMKPLSFQGNLVTDKLLTLTAQ</sequence>
<dbReference type="EMBL" id="BNJK01000001">
    <property type="protein sequence ID" value="GHO94460.1"/>
    <property type="molecule type" value="Genomic_DNA"/>
</dbReference>
<evidence type="ECO:0008006" key="4">
    <source>
        <dbReference type="Google" id="ProtNLM"/>
    </source>
</evidence>
<keyword evidence="3" id="KW-1185">Reference proteome</keyword>